<accession>A0A1I4DHR1</accession>
<dbReference type="InterPro" id="IPR009506">
    <property type="entry name" value="YjiS-like"/>
</dbReference>
<proteinExistence type="predicted"/>
<gene>
    <name evidence="2" type="ORF">SAMN04488125_10640</name>
</gene>
<dbReference type="Pfam" id="PF06568">
    <property type="entry name" value="YjiS-like"/>
    <property type="match status" value="1"/>
</dbReference>
<dbReference type="EMBL" id="FOSV01000006">
    <property type="protein sequence ID" value="SFK93052.1"/>
    <property type="molecule type" value="Genomic_DNA"/>
</dbReference>
<dbReference type="RefSeq" id="WP_091944635.1">
    <property type="nucleotide sequence ID" value="NZ_FOSV01000006.1"/>
</dbReference>
<reference evidence="3" key="1">
    <citation type="submission" date="2016-10" db="EMBL/GenBank/DDBJ databases">
        <authorList>
            <person name="Varghese N."/>
            <person name="Submissions S."/>
        </authorList>
    </citation>
    <scope>NUCLEOTIDE SEQUENCE [LARGE SCALE GENOMIC DNA]</scope>
    <source>
        <strain evidence="3">CGMCC 1.6474</strain>
    </source>
</reference>
<evidence type="ECO:0000313" key="3">
    <source>
        <dbReference type="Proteomes" id="UP000198804"/>
    </source>
</evidence>
<dbReference type="Proteomes" id="UP000198804">
    <property type="component" value="Unassembled WGS sequence"/>
</dbReference>
<evidence type="ECO:0000259" key="1">
    <source>
        <dbReference type="Pfam" id="PF06568"/>
    </source>
</evidence>
<sequence length="89" mass="9461">MPAAEIKCSGQEFEVKAMFIKLTEGLLSYLRAKEVEVALADLSDAALDDIGLTRAELGRRPVQPEVAFPAISLTGSLFALPCPPMAQAA</sequence>
<dbReference type="AlphaFoldDB" id="A0A1I4DHR1"/>
<protein>
    <recommendedName>
        <fullName evidence="1">YjiS-like domain-containing protein</fullName>
    </recommendedName>
</protein>
<name>A0A1I4DHR1_9HYPH</name>
<organism evidence="2 3">
    <name type="scientific">Methylorubrum salsuginis</name>
    <dbReference type="NCBI Taxonomy" id="414703"/>
    <lineage>
        <taxon>Bacteria</taxon>
        <taxon>Pseudomonadati</taxon>
        <taxon>Pseudomonadota</taxon>
        <taxon>Alphaproteobacteria</taxon>
        <taxon>Hyphomicrobiales</taxon>
        <taxon>Methylobacteriaceae</taxon>
        <taxon>Methylorubrum</taxon>
    </lineage>
</organism>
<evidence type="ECO:0000313" key="2">
    <source>
        <dbReference type="EMBL" id="SFK93052.1"/>
    </source>
</evidence>
<feature type="domain" description="YjiS-like" evidence="1">
    <location>
        <begin position="38"/>
        <end position="57"/>
    </location>
</feature>
<keyword evidence="3" id="KW-1185">Reference proteome</keyword>